<keyword evidence="5" id="KW-0539">Nucleus</keyword>
<dbReference type="GO" id="GO:0004861">
    <property type="term" value="F:cyclin-dependent protein serine/threonine kinase inhibitor activity"/>
    <property type="evidence" value="ECO:0007669"/>
    <property type="project" value="InterPro"/>
</dbReference>
<dbReference type="EMBL" id="JAROKS010000007">
    <property type="protein sequence ID" value="KAK1802236.1"/>
    <property type="molecule type" value="Genomic_DNA"/>
</dbReference>
<dbReference type="AlphaFoldDB" id="A0AAD8ZNA2"/>
<dbReference type="FunFam" id="4.10.365.10:FF:000002">
    <property type="entry name" value="cyclin-dependent kinase inhibitor 1C"/>
    <property type="match status" value="1"/>
</dbReference>
<gene>
    <name evidence="14" type="ORF">P4O66_021901</name>
</gene>
<evidence type="ECO:0000256" key="7">
    <source>
        <dbReference type="ARBA" id="ARBA00054284"/>
    </source>
</evidence>
<dbReference type="Pfam" id="PF02234">
    <property type="entry name" value="CDI"/>
    <property type="match status" value="1"/>
</dbReference>
<evidence type="ECO:0000256" key="3">
    <source>
        <dbReference type="ARBA" id="ARBA00022481"/>
    </source>
</evidence>
<evidence type="ECO:0000256" key="2">
    <source>
        <dbReference type="ARBA" id="ARBA00006726"/>
    </source>
</evidence>
<evidence type="ECO:0000256" key="11">
    <source>
        <dbReference type="ARBA" id="ARBA00078591"/>
    </source>
</evidence>
<protein>
    <recommendedName>
        <fullName evidence="9">Cyclin-dependent kinase inhibitor 1C</fullName>
    </recommendedName>
    <alternativeName>
        <fullName evidence="10">Cyclin-dependent kinase inhibitor p57</fullName>
    </alternativeName>
    <alternativeName>
        <fullName evidence="11">p57Kip2</fullName>
    </alternativeName>
</protein>
<dbReference type="GO" id="GO:0045930">
    <property type="term" value="P:negative regulation of mitotic cell cycle"/>
    <property type="evidence" value="ECO:0007669"/>
    <property type="project" value="TreeGrafter"/>
</dbReference>
<dbReference type="InterPro" id="IPR044898">
    <property type="entry name" value="CDI_dom_sf"/>
</dbReference>
<feature type="domain" description="Cyclin-dependent kinase inhibitor" evidence="13">
    <location>
        <begin position="52"/>
        <end position="99"/>
    </location>
</feature>
<evidence type="ECO:0000256" key="6">
    <source>
        <dbReference type="ARBA" id="ARBA00023306"/>
    </source>
</evidence>
<comment type="function">
    <text evidence="7">Potent tight-binding inhibitor of several G1 cyclin/CDK complexes (cyclin E-CDK2, cyclin D2-CDK4, and cyclin A-CDK2) and, to lesser extent, of the mitotic cyclin B-CDC2. Negative regulator of cell proliferation. May play a role in maintenance of the non-proliferative state throughout life.</text>
</comment>
<organism evidence="14 15">
    <name type="scientific">Electrophorus voltai</name>
    <dbReference type="NCBI Taxonomy" id="2609070"/>
    <lineage>
        <taxon>Eukaryota</taxon>
        <taxon>Metazoa</taxon>
        <taxon>Chordata</taxon>
        <taxon>Craniata</taxon>
        <taxon>Vertebrata</taxon>
        <taxon>Euteleostomi</taxon>
        <taxon>Actinopterygii</taxon>
        <taxon>Neopterygii</taxon>
        <taxon>Teleostei</taxon>
        <taxon>Ostariophysi</taxon>
        <taxon>Gymnotiformes</taxon>
        <taxon>Gymnotoidei</taxon>
        <taxon>Gymnotidae</taxon>
        <taxon>Electrophorus</taxon>
    </lineage>
</organism>
<dbReference type="GO" id="GO:0005634">
    <property type="term" value="C:nucleus"/>
    <property type="evidence" value="ECO:0007669"/>
    <property type="project" value="UniProtKB-SubCell"/>
</dbReference>
<dbReference type="GO" id="GO:0045892">
    <property type="term" value="P:negative regulation of DNA-templated transcription"/>
    <property type="evidence" value="ECO:0007669"/>
    <property type="project" value="UniProtKB-ARBA"/>
</dbReference>
<evidence type="ECO:0000256" key="4">
    <source>
        <dbReference type="ARBA" id="ARBA00023013"/>
    </source>
</evidence>
<reference evidence="14" key="1">
    <citation type="submission" date="2023-03" db="EMBL/GenBank/DDBJ databases">
        <title>Electrophorus voltai genome.</title>
        <authorList>
            <person name="Bian C."/>
        </authorList>
    </citation>
    <scope>NUCLEOTIDE SEQUENCE</scope>
    <source>
        <strain evidence="14">CB-2022</strain>
        <tissue evidence="14">Muscle</tissue>
    </source>
</reference>
<comment type="subcellular location">
    <subcellularLocation>
        <location evidence="1">Nucleus</location>
    </subcellularLocation>
</comment>
<evidence type="ECO:0000313" key="15">
    <source>
        <dbReference type="Proteomes" id="UP001239994"/>
    </source>
</evidence>
<evidence type="ECO:0000313" key="14">
    <source>
        <dbReference type="EMBL" id="KAK1802236.1"/>
    </source>
</evidence>
<dbReference type="PANTHER" id="PTHR10265:SF44">
    <property type="entry name" value="CYCLIN-DEPENDENT KINASE INHIBITOR 1C"/>
    <property type="match status" value="1"/>
</dbReference>
<dbReference type="PANTHER" id="PTHR10265">
    <property type="entry name" value="CYCLIN-DEPENDENT KINASE INHIBITOR 1"/>
    <property type="match status" value="1"/>
</dbReference>
<comment type="caution">
    <text evidence="14">The sequence shown here is derived from an EMBL/GenBank/DDBJ whole genome shotgun (WGS) entry which is preliminary data.</text>
</comment>
<dbReference type="Gene3D" id="4.10.365.10">
    <property type="entry name" value="p27"/>
    <property type="match status" value="1"/>
</dbReference>
<feature type="region of interest" description="Disordered" evidence="12">
    <location>
        <begin position="213"/>
        <end position="239"/>
    </location>
</feature>
<comment type="subunit">
    <text evidence="8">Interacts with PCNA.</text>
</comment>
<evidence type="ECO:0000256" key="10">
    <source>
        <dbReference type="ARBA" id="ARBA00076482"/>
    </source>
</evidence>
<evidence type="ECO:0000256" key="9">
    <source>
        <dbReference type="ARBA" id="ARBA00067667"/>
    </source>
</evidence>
<name>A0AAD8ZNA2_9TELE</name>
<evidence type="ECO:0000256" key="5">
    <source>
        <dbReference type="ARBA" id="ARBA00023242"/>
    </source>
</evidence>
<comment type="similarity">
    <text evidence="2">Belongs to the CDI family.</text>
</comment>
<evidence type="ECO:0000259" key="13">
    <source>
        <dbReference type="Pfam" id="PF02234"/>
    </source>
</evidence>
<keyword evidence="3" id="KW-0488">Methylation</keyword>
<keyword evidence="4" id="KW-0649">Protein kinase inhibitor</keyword>
<proteinExistence type="inferred from homology"/>
<evidence type="ECO:0000256" key="1">
    <source>
        <dbReference type="ARBA" id="ARBA00004123"/>
    </source>
</evidence>
<dbReference type="Proteomes" id="UP001239994">
    <property type="component" value="Unassembled WGS sequence"/>
</dbReference>
<dbReference type="InterPro" id="IPR003175">
    <property type="entry name" value="CDI_dom"/>
</dbReference>
<evidence type="ECO:0000256" key="8">
    <source>
        <dbReference type="ARBA" id="ARBA00062980"/>
    </source>
</evidence>
<evidence type="ECO:0000256" key="12">
    <source>
        <dbReference type="SAM" id="MobiDB-lite"/>
    </source>
</evidence>
<keyword evidence="15" id="KW-1185">Reference proteome</keyword>
<keyword evidence="6" id="KW-0131">Cell cycle</keyword>
<sequence length="239" mass="27101">MGRKSTCTQNAGSASTKITSSTMANVEIPSLLERHAARRTFPLLARTKVCRNLFGPVDHDELNCEMKKQLQEISERDQSRWNFNFEKNLPLPGSYEWEEILGQSVPSFYQDSVHNGRVRTVSLFNVKDAESTSECEYKNASALRKTAEEVQCSADAPDRSSDVNQENHSDAFNAGLRRLSNECHRRKRPSVPESLRINSTQITEFFPKRKKTIDSKQAECTPKTGSSIPIEVTPHKRIR</sequence>
<accession>A0AAD8ZNA2</accession>